<keyword evidence="1 2" id="KW-0732">Signal</keyword>
<dbReference type="RefSeq" id="WP_273599059.1">
    <property type="nucleotide sequence ID" value="NZ_JAQQXT010000002.1"/>
</dbReference>
<evidence type="ECO:0000256" key="2">
    <source>
        <dbReference type="SAM" id="SignalP"/>
    </source>
</evidence>
<dbReference type="InterPro" id="IPR001638">
    <property type="entry name" value="Solute-binding_3/MltF_N"/>
</dbReference>
<dbReference type="PANTHER" id="PTHR35936">
    <property type="entry name" value="MEMBRANE-BOUND LYTIC MUREIN TRANSGLYCOSYLASE F"/>
    <property type="match status" value="1"/>
</dbReference>
<dbReference type="PANTHER" id="PTHR35936:SF35">
    <property type="entry name" value="L-CYSTINE-BINDING PROTEIN TCYJ"/>
    <property type="match status" value="1"/>
</dbReference>
<dbReference type="Pfam" id="PF00497">
    <property type="entry name" value="SBP_bac_3"/>
    <property type="match status" value="1"/>
</dbReference>
<feature type="signal peptide" evidence="2">
    <location>
        <begin position="1"/>
        <end position="18"/>
    </location>
</feature>
<accession>A0ABT5K9W8</accession>
<gene>
    <name evidence="4" type="ORF">PRZ03_03530</name>
</gene>
<comment type="caution">
    <text evidence="4">The sequence shown here is derived from an EMBL/GenBank/DDBJ whole genome shotgun (WGS) entry which is preliminary data.</text>
</comment>
<dbReference type="SMART" id="SM00062">
    <property type="entry name" value="PBPb"/>
    <property type="match status" value="1"/>
</dbReference>
<evidence type="ECO:0000256" key="1">
    <source>
        <dbReference type="ARBA" id="ARBA00022729"/>
    </source>
</evidence>
<sequence>MLIRSSILLMCLTASVWAENGPGVQAVVRACGHPAAPPMSWDHEGQLIGVCVEAARRAFSAVGLTLKVEPPIPWARCQLMVENGEVDVNLCAFANDKRREYAVMVEPPIGHNEAVLIVRRDSSLVYKSWADLKGLRIGMGRGVSFGSDFDNYLAQHARLDIALSEARNLQKLTLGRLDAVITARLAGQQLIRSMGCEGQLRLLPAQVTEGRLLMQMSKHSKHLAVLPQLTAFLKRPAQVEWLQAQHIRFDATYAQLHPAAQTRVCEP</sequence>
<dbReference type="EMBL" id="JAQQXT010000002">
    <property type="protein sequence ID" value="MDC8770633.1"/>
    <property type="molecule type" value="Genomic_DNA"/>
</dbReference>
<protein>
    <submittedName>
        <fullName evidence="4">Transporter substrate-binding domain-containing protein</fullName>
    </submittedName>
</protein>
<evidence type="ECO:0000313" key="4">
    <source>
        <dbReference type="EMBL" id="MDC8770633.1"/>
    </source>
</evidence>
<proteinExistence type="predicted"/>
<organism evidence="4 5">
    <name type="scientific">Roseateles albus</name>
    <dbReference type="NCBI Taxonomy" id="2987525"/>
    <lineage>
        <taxon>Bacteria</taxon>
        <taxon>Pseudomonadati</taxon>
        <taxon>Pseudomonadota</taxon>
        <taxon>Betaproteobacteria</taxon>
        <taxon>Burkholderiales</taxon>
        <taxon>Sphaerotilaceae</taxon>
        <taxon>Roseateles</taxon>
    </lineage>
</organism>
<feature type="domain" description="Solute-binding protein family 3/N-terminal" evidence="3">
    <location>
        <begin position="27"/>
        <end position="251"/>
    </location>
</feature>
<reference evidence="4 5" key="1">
    <citation type="submission" date="2022-10" db="EMBL/GenBank/DDBJ databases">
        <title>Paucibacter sp. hw1 Genome sequencing.</title>
        <authorList>
            <person name="Park S."/>
        </authorList>
    </citation>
    <scope>NUCLEOTIDE SEQUENCE [LARGE SCALE GENOMIC DNA]</scope>
    <source>
        <strain evidence="5">hw1</strain>
    </source>
</reference>
<name>A0ABT5K9W8_9BURK</name>
<feature type="chain" id="PRO_5046941159" evidence="2">
    <location>
        <begin position="19"/>
        <end position="267"/>
    </location>
</feature>
<dbReference type="SUPFAM" id="SSF53850">
    <property type="entry name" value="Periplasmic binding protein-like II"/>
    <property type="match status" value="1"/>
</dbReference>
<evidence type="ECO:0000259" key="3">
    <source>
        <dbReference type="SMART" id="SM00062"/>
    </source>
</evidence>
<evidence type="ECO:0000313" key="5">
    <source>
        <dbReference type="Proteomes" id="UP001221189"/>
    </source>
</evidence>
<dbReference type="Proteomes" id="UP001221189">
    <property type="component" value="Unassembled WGS sequence"/>
</dbReference>
<keyword evidence="5" id="KW-1185">Reference proteome</keyword>
<dbReference type="Gene3D" id="3.40.190.10">
    <property type="entry name" value="Periplasmic binding protein-like II"/>
    <property type="match status" value="2"/>
</dbReference>